<dbReference type="RefSeq" id="WP_032051301.1">
    <property type="nucleotide sequence ID" value="NZ_JEWH01000031.1"/>
</dbReference>
<keyword evidence="1" id="KW-1133">Transmembrane helix</keyword>
<keyword evidence="1" id="KW-0472">Membrane</keyword>
<dbReference type="AlphaFoldDB" id="A0A009I3T4"/>
<keyword evidence="1" id="KW-0812">Transmembrane</keyword>
<organism evidence="2 3">
    <name type="scientific">Acinetobacter baumannii (strain 1295743)</name>
    <dbReference type="NCBI Taxonomy" id="1310613"/>
    <lineage>
        <taxon>Bacteria</taxon>
        <taxon>Pseudomonadati</taxon>
        <taxon>Pseudomonadota</taxon>
        <taxon>Gammaproteobacteria</taxon>
        <taxon>Moraxellales</taxon>
        <taxon>Moraxellaceae</taxon>
        <taxon>Acinetobacter</taxon>
        <taxon>Acinetobacter calcoaceticus/baumannii complex</taxon>
    </lineage>
</organism>
<protein>
    <submittedName>
        <fullName evidence="2">Putative membrane protein</fullName>
    </submittedName>
</protein>
<dbReference type="Proteomes" id="UP000020595">
    <property type="component" value="Unassembled WGS sequence"/>
</dbReference>
<evidence type="ECO:0000313" key="2">
    <source>
        <dbReference type="EMBL" id="EXB05176.1"/>
    </source>
</evidence>
<evidence type="ECO:0000256" key="1">
    <source>
        <dbReference type="SAM" id="Phobius"/>
    </source>
</evidence>
<gene>
    <name evidence="2" type="ORF">J512_2498</name>
</gene>
<sequence length="97" mass="11526">MSHLKKQENFNFTYSRIFFICLAAYCYSSWLSLVLAKWLPFAKAENVYFSVFINFIFFIFYIVFTSSILSKLWFWMINSLGVALLVSYWLLAKWGVA</sequence>
<dbReference type="EMBL" id="JEWH01000031">
    <property type="protein sequence ID" value="EXB05176.1"/>
    <property type="molecule type" value="Genomic_DNA"/>
</dbReference>
<proteinExistence type="predicted"/>
<evidence type="ECO:0000313" key="3">
    <source>
        <dbReference type="Proteomes" id="UP000020595"/>
    </source>
</evidence>
<dbReference type="PATRIC" id="fig|1310613.3.peg.2403"/>
<feature type="transmembrane region" description="Helical" evidence="1">
    <location>
        <begin position="47"/>
        <end position="65"/>
    </location>
</feature>
<accession>A0A009I3T4</accession>
<name>A0A009I3T4_ACIB9</name>
<comment type="caution">
    <text evidence="2">The sequence shown here is derived from an EMBL/GenBank/DDBJ whole genome shotgun (WGS) entry which is preliminary data.</text>
</comment>
<feature type="transmembrane region" description="Helical" evidence="1">
    <location>
        <begin position="12"/>
        <end position="35"/>
    </location>
</feature>
<reference evidence="2 3" key="1">
    <citation type="submission" date="2014-02" db="EMBL/GenBank/DDBJ databases">
        <title>Comparative genomics and transcriptomics to identify genetic mechanisms underlying the emergence of carbapenem resistant Acinetobacter baumannii (CRAb).</title>
        <authorList>
            <person name="Harris A.D."/>
            <person name="Johnson K.J."/>
            <person name="George J."/>
            <person name="Shefchek K."/>
            <person name="Daugherty S.C."/>
            <person name="Parankush S."/>
            <person name="Sadzewicz L."/>
            <person name="Tallon L."/>
            <person name="Sengamalay N."/>
            <person name="Hazen T.H."/>
            <person name="Rasko D.A."/>
        </authorList>
    </citation>
    <scope>NUCLEOTIDE SEQUENCE [LARGE SCALE GENOMIC DNA]</scope>
    <source>
        <strain evidence="2 3">1295743</strain>
    </source>
</reference>
<feature type="transmembrane region" description="Helical" evidence="1">
    <location>
        <begin position="72"/>
        <end position="91"/>
    </location>
</feature>